<organism evidence="2 3">
    <name type="scientific">Pseudomonas aeruginosa</name>
    <dbReference type="NCBI Taxonomy" id="287"/>
    <lineage>
        <taxon>Bacteria</taxon>
        <taxon>Pseudomonadati</taxon>
        <taxon>Pseudomonadota</taxon>
        <taxon>Gammaproteobacteria</taxon>
        <taxon>Pseudomonadales</taxon>
        <taxon>Pseudomonadaceae</taxon>
        <taxon>Pseudomonas</taxon>
    </lineage>
</organism>
<feature type="region of interest" description="Disordered" evidence="1">
    <location>
        <begin position="408"/>
        <end position="435"/>
    </location>
</feature>
<comment type="caution">
    <text evidence="2">The sequence shown here is derived from an EMBL/GenBank/DDBJ whole genome shotgun (WGS) entry which is preliminary data.</text>
</comment>
<evidence type="ECO:0000313" key="3">
    <source>
        <dbReference type="Proteomes" id="UP000284767"/>
    </source>
</evidence>
<name>A0A7M3A1X8_PSEAI</name>
<dbReference type="EMBL" id="NSNE01000001">
    <property type="protein sequence ID" value="RPM23083.1"/>
    <property type="molecule type" value="Genomic_DNA"/>
</dbReference>
<evidence type="ECO:0000256" key="1">
    <source>
        <dbReference type="SAM" id="MobiDB-lite"/>
    </source>
</evidence>
<gene>
    <name evidence="2" type="ORF">IPC1295_00830</name>
</gene>
<reference evidence="2 3" key="1">
    <citation type="submission" date="2017-08" db="EMBL/GenBank/DDBJ databases">
        <authorList>
            <person name="Feschi L."/>
            <person name="Jeukens J."/>
            <person name="Emond-Rheault J.-G."/>
            <person name="Kukavica-Ibrulj I."/>
            <person name="Boyle B."/>
            <person name="Levesque R.C."/>
        </authorList>
    </citation>
    <scope>NUCLEOTIDE SEQUENCE [LARGE SCALE GENOMIC DNA]</scope>
    <source>
        <strain evidence="2 3">PA-W36</strain>
    </source>
</reference>
<dbReference type="Pfam" id="PF06666">
    <property type="entry name" value="DUF1173"/>
    <property type="match status" value="1"/>
</dbReference>
<reference evidence="2 3" key="2">
    <citation type="submission" date="2019-01" db="EMBL/GenBank/DDBJ databases">
        <title>The Pseudomonas aeruginosa pan-genome provides new insights on its population structure, horizontal gene transfer and pathogenicity.</title>
        <authorList>
            <person name="Freschi L."/>
            <person name="Vincent A.T."/>
            <person name="Jeukens J."/>
            <person name="Emond-Rheault J.-G."/>
            <person name="Kukavica-Ibrulj I."/>
            <person name="Dupont M.-J."/>
            <person name="Charette S.J."/>
            <person name="Boyle B."/>
            <person name="Levesque R.C."/>
        </authorList>
    </citation>
    <scope>NUCLEOTIDE SEQUENCE [LARGE SCALE GENOMIC DNA]</scope>
    <source>
        <strain evidence="2 3">PA-W36</strain>
    </source>
</reference>
<protein>
    <submittedName>
        <fullName evidence="2">DUF1173 domain-containing protein</fullName>
    </submittedName>
</protein>
<evidence type="ECO:0000313" key="2">
    <source>
        <dbReference type="EMBL" id="RPM23083.1"/>
    </source>
</evidence>
<dbReference type="InterPro" id="IPR009553">
    <property type="entry name" value="DUF1173"/>
</dbReference>
<feature type="compositionally biased region" description="Acidic residues" evidence="1">
    <location>
        <begin position="421"/>
        <end position="435"/>
    </location>
</feature>
<dbReference type="AlphaFoldDB" id="A0A7M3A1X8"/>
<sequence length="435" mass="49488">MSKTYEVRVVSTQKKYSREFQVKNEFEDGWKSVLQRAHGTPVVCLCPGKGNRYLSVKHREGSDNYHLARYANTGPEHANDCRFHAHAPERSGLQGYAEGVVEEADDNTLRIRLAHGLRVKEASPAADDVADVPRTPGVKKPSIRLLGLLQLLWLEAGLANWYPLMEGKRTPANVAYWVSEAAKRIRASRMTVFDVLLMSAKKNSRMAKRNAEVVELAQEHSRRLIAVSPLASFNSERRNLLTLSVSGPFGMPTMDIRAEVRRRVERSFASELVAWESGHEVIAIAQLNLKKGRYADVLDLALMRVSDRMIPLDSGYEATIEEKLHAEGRAFFKPPRFEAEDEIFPDFWLLDMGRDTQYPLEVFGMNTPTYQSRRQRKIRWYNGQFGSAGWWHWDAFIDTKGEGIPGFPERTIDYRSRENEETAGEDVPESVADTE</sequence>
<accession>A0A7M3A1X8</accession>
<feature type="compositionally biased region" description="Basic and acidic residues" evidence="1">
    <location>
        <begin position="410"/>
        <end position="420"/>
    </location>
</feature>
<proteinExistence type="predicted"/>
<dbReference type="RefSeq" id="WP_023087214.1">
    <property type="nucleotide sequence ID" value="NZ_CAADOK010000027.1"/>
</dbReference>
<dbReference type="Proteomes" id="UP000284767">
    <property type="component" value="Unassembled WGS sequence"/>
</dbReference>